<dbReference type="PROSITE" id="PS51094">
    <property type="entry name" value="PTS_EIIA_TYPE_2"/>
    <property type="match status" value="1"/>
</dbReference>
<accession>A0A3E2VW63</accession>
<dbReference type="AlphaFoldDB" id="A0A3E2VW63"/>
<evidence type="ECO:0000256" key="3">
    <source>
        <dbReference type="ARBA" id="ARBA00022597"/>
    </source>
</evidence>
<keyword evidence="4" id="KW-0808">Transferase</keyword>
<comment type="caution">
    <text evidence="7">The sequence shown here is derived from an EMBL/GenBank/DDBJ whole genome shotgun (WGS) entry which is preliminary data.</text>
</comment>
<keyword evidence="2" id="KW-0597">Phosphoprotein</keyword>
<feature type="domain" description="PTS EIIA type-2" evidence="6">
    <location>
        <begin position="2"/>
        <end position="146"/>
    </location>
</feature>
<dbReference type="SUPFAM" id="SSF55804">
    <property type="entry name" value="Phoshotransferase/anion transport protein"/>
    <property type="match status" value="1"/>
</dbReference>
<dbReference type="GO" id="GO:0009401">
    <property type="term" value="P:phosphoenolpyruvate-dependent sugar phosphotransferase system"/>
    <property type="evidence" value="ECO:0007669"/>
    <property type="project" value="UniProtKB-KW"/>
</dbReference>
<dbReference type="NCBIfam" id="TIGR00848">
    <property type="entry name" value="fruA"/>
    <property type="match status" value="1"/>
</dbReference>
<keyword evidence="1" id="KW-0813">Transport</keyword>
<dbReference type="Pfam" id="PF00359">
    <property type="entry name" value="PTS_EIIA_2"/>
    <property type="match status" value="1"/>
</dbReference>
<protein>
    <submittedName>
        <fullName evidence="7">PTS fructose transporter subunit IIA</fullName>
    </submittedName>
</protein>
<dbReference type="RefSeq" id="WP_117443130.1">
    <property type="nucleotide sequence ID" value="NZ_JAJFEN010000050.1"/>
</dbReference>
<proteinExistence type="predicted"/>
<dbReference type="EMBL" id="QVEV01000013">
    <property type="protein sequence ID" value="RGC15551.1"/>
    <property type="molecule type" value="Genomic_DNA"/>
</dbReference>
<dbReference type="InterPro" id="IPR004715">
    <property type="entry name" value="PTS_IIA_fruc"/>
</dbReference>
<dbReference type="PANTHER" id="PTHR47738:SF2">
    <property type="entry name" value="PTS SYSTEM FRUCTOSE-LIKE EIIA COMPONENT"/>
    <property type="match status" value="1"/>
</dbReference>
<keyword evidence="5" id="KW-0598">Phosphotransferase system</keyword>
<keyword evidence="3" id="KW-0762">Sugar transport</keyword>
<evidence type="ECO:0000256" key="4">
    <source>
        <dbReference type="ARBA" id="ARBA00022679"/>
    </source>
</evidence>
<evidence type="ECO:0000313" key="7">
    <source>
        <dbReference type="EMBL" id="RGC15551.1"/>
    </source>
</evidence>
<dbReference type="Proteomes" id="UP000260025">
    <property type="component" value="Unassembled WGS sequence"/>
</dbReference>
<dbReference type="InterPro" id="IPR016152">
    <property type="entry name" value="PTrfase/Anion_transptr"/>
</dbReference>
<dbReference type="GO" id="GO:0008982">
    <property type="term" value="F:protein-N(PI)-phosphohistidine-sugar phosphotransferase activity"/>
    <property type="evidence" value="ECO:0007669"/>
    <property type="project" value="InterPro"/>
</dbReference>
<evidence type="ECO:0000256" key="5">
    <source>
        <dbReference type="ARBA" id="ARBA00022683"/>
    </source>
</evidence>
<evidence type="ECO:0000313" key="8">
    <source>
        <dbReference type="Proteomes" id="UP000260025"/>
    </source>
</evidence>
<gene>
    <name evidence="7" type="ORF">DXA38_10375</name>
</gene>
<evidence type="ECO:0000256" key="1">
    <source>
        <dbReference type="ARBA" id="ARBA00022448"/>
    </source>
</evidence>
<name>A0A3E2VW63_CLOIN</name>
<dbReference type="PROSITE" id="PS00372">
    <property type="entry name" value="PTS_EIIA_TYPE_2_HIS"/>
    <property type="match status" value="1"/>
</dbReference>
<dbReference type="OrthoDB" id="95460at2"/>
<evidence type="ECO:0000256" key="2">
    <source>
        <dbReference type="ARBA" id="ARBA00022553"/>
    </source>
</evidence>
<dbReference type="NCBIfam" id="NF007389">
    <property type="entry name" value="PRK09913.1"/>
    <property type="match status" value="1"/>
</dbReference>
<organism evidence="7 8">
    <name type="scientific">Clostridium innocuum</name>
    <dbReference type="NCBI Taxonomy" id="1522"/>
    <lineage>
        <taxon>Bacteria</taxon>
        <taxon>Bacillati</taxon>
        <taxon>Bacillota</taxon>
        <taxon>Clostridia</taxon>
        <taxon>Eubacteriales</taxon>
        <taxon>Clostridiaceae</taxon>
        <taxon>Clostridium</taxon>
    </lineage>
</organism>
<dbReference type="InterPro" id="IPR051541">
    <property type="entry name" value="PTS_SugarTrans_NitroReg"/>
</dbReference>
<dbReference type="PANTHER" id="PTHR47738">
    <property type="entry name" value="PTS SYSTEM FRUCTOSE-LIKE EIIA COMPONENT-RELATED"/>
    <property type="match status" value="1"/>
</dbReference>
<reference evidence="7 8" key="1">
    <citation type="submission" date="2018-08" db="EMBL/GenBank/DDBJ databases">
        <title>A genome reference for cultivated species of the human gut microbiota.</title>
        <authorList>
            <person name="Zou Y."/>
            <person name="Xue W."/>
            <person name="Luo G."/>
        </authorList>
    </citation>
    <scope>NUCLEOTIDE SEQUENCE [LARGE SCALE GENOMIC DNA]</scope>
    <source>
        <strain evidence="7 8">OF01-2LB</strain>
    </source>
</reference>
<evidence type="ECO:0000259" key="6">
    <source>
        <dbReference type="PROSITE" id="PS51094"/>
    </source>
</evidence>
<sequence length="147" mass="16673">MSLITEQHIVFALEGSTQKEILHALAEIAFQEGKVSDADTFFQELCKREQECTTGFGKGIAIPHARHACVKEAGILFVRMKHRIEWQSIDQEPVEAAVCLLAPDDKNDFHLRALSKLARRLMHDDFVEILKTAEKEQILMEILDTVS</sequence>
<dbReference type="CDD" id="cd00211">
    <property type="entry name" value="PTS_IIA_fru"/>
    <property type="match status" value="1"/>
</dbReference>
<dbReference type="Gene3D" id="3.40.930.10">
    <property type="entry name" value="Mannitol-specific EII, Chain A"/>
    <property type="match status" value="1"/>
</dbReference>
<dbReference type="InterPro" id="IPR002178">
    <property type="entry name" value="PTS_EIIA_type-2_dom"/>
</dbReference>
<dbReference type="GO" id="GO:0016020">
    <property type="term" value="C:membrane"/>
    <property type="evidence" value="ECO:0007669"/>
    <property type="project" value="InterPro"/>
</dbReference>